<feature type="region of interest" description="Disordered" evidence="1">
    <location>
        <begin position="58"/>
        <end position="85"/>
    </location>
</feature>
<dbReference type="Pfam" id="PF05238">
    <property type="entry name" value="CENP-N"/>
    <property type="match status" value="1"/>
</dbReference>
<feature type="region of interest" description="Disordered" evidence="1">
    <location>
        <begin position="149"/>
        <end position="168"/>
    </location>
</feature>
<feature type="region of interest" description="Disordered" evidence="1">
    <location>
        <begin position="365"/>
        <end position="391"/>
    </location>
</feature>
<name>A0A2B7YIY8_POLH7</name>
<comment type="caution">
    <text evidence="2">The sequence shown here is derived from an EMBL/GenBank/DDBJ whole genome shotgun (WGS) entry which is preliminary data.</text>
</comment>
<dbReference type="Proteomes" id="UP000224634">
    <property type="component" value="Unassembled WGS sequence"/>
</dbReference>
<evidence type="ECO:0008006" key="4">
    <source>
        <dbReference type="Google" id="ProtNLM"/>
    </source>
</evidence>
<organism evidence="2 3">
    <name type="scientific">Polytolypa hystricis (strain UAMH7299)</name>
    <dbReference type="NCBI Taxonomy" id="1447883"/>
    <lineage>
        <taxon>Eukaryota</taxon>
        <taxon>Fungi</taxon>
        <taxon>Dikarya</taxon>
        <taxon>Ascomycota</taxon>
        <taxon>Pezizomycotina</taxon>
        <taxon>Eurotiomycetes</taxon>
        <taxon>Eurotiomycetidae</taxon>
        <taxon>Onygenales</taxon>
        <taxon>Onygenales incertae sedis</taxon>
        <taxon>Polytolypa</taxon>
    </lineage>
</organism>
<feature type="region of interest" description="Disordered" evidence="1">
    <location>
        <begin position="256"/>
        <end position="275"/>
    </location>
</feature>
<accession>A0A2B7YIY8</accession>
<sequence length="560" mass="61289">MPRRTAIRAPTAASLPDTLRIPSSTHSLVKALGRFSRSSLLDLVLQWLDEKNVRACPPYLSGDNTQEEKDDDDNAANPYTPASSIEELRETYEELRDRKGGKREIIDRILEGDWRYGISLRQLATVDIQYIEDHPVGMRWTALKLERISPSSSSRDNNNNNKSGDEISASSIPRLHASTFLRAIQREISPLVKAHYYISRSKTLPLTFVRIFVVDSPYQQPRQSSYIYTDSSRIVYLAFPDSAPFVYSSLISSPAKRTSTSTSTSTEPPAQHITTDTRTLRKLVKDAIPTALSRPQERYVLAPTSLTAKSLHTLLALRGPGRTNAANGAFSIFADAVVEGRPLDPRLPHHVSPEVYALGAENVKETKQDESDLQDTATGPLLAGKPSQRRVLQNRNIFHPFEPESGDSKKRKLAVSSRFGTAGTNLSGSGTFSANNNNISQNTTASTPSTKPTQPLPQPALDRLDIHIQDPPPSPQDDSSSPPPSSISSAGNNDDHRPTQTTLSLSFHGTNIIVGLRQLADLGVIDAKRMPGWMTGEEGVSFAVVRGGRVRRKDGGGGVG</sequence>
<evidence type="ECO:0000256" key="1">
    <source>
        <dbReference type="SAM" id="MobiDB-lite"/>
    </source>
</evidence>
<dbReference type="GO" id="GO:0007059">
    <property type="term" value="P:chromosome segregation"/>
    <property type="evidence" value="ECO:0007669"/>
    <property type="project" value="InterPro"/>
</dbReference>
<reference evidence="2 3" key="1">
    <citation type="submission" date="2017-10" db="EMBL/GenBank/DDBJ databases">
        <title>Comparative genomics in systemic dimorphic fungi from Ajellomycetaceae.</title>
        <authorList>
            <person name="Munoz J.F."/>
            <person name="Mcewen J.G."/>
            <person name="Clay O.K."/>
            <person name="Cuomo C.A."/>
        </authorList>
    </citation>
    <scope>NUCLEOTIDE SEQUENCE [LARGE SCALE GENOMIC DNA]</scope>
    <source>
        <strain evidence="2 3">UAMH7299</strain>
    </source>
</reference>
<feature type="compositionally biased region" description="Pro residues" evidence="1">
    <location>
        <begin position="470"/>
        <end position="485"/>
    </location>
</feature>
<dbReference type="OrthoDB" id="6585699at2759"/>
<dbReference type="AlphaFoldDB" id="A0A2B7YIY8"/>
<dbReference type="Gene3D" id="3.10.20.720">
    <property type="match status" value="1"/>
</dbReference>
<keyword evidence="3" id="KW-1185">Reference proteome</keyword>
<dbReference type="GO" id="GO:0034080">
    <property type="term" value="P:CENP-A containing chromatin assembly"/>
    <property type="evidence" value="ECO:0007669"/>
    <property type="project" value="InterPro"/>
</dbReference>
<protein>
    <recommendedName>
        <fullName evidence="4">CHL4 family chromosome segregation protein</fullName>
    </recommendedName>
</protein>
<feature type="region of interest" description="Disordered" evidence="1">
    <location>
        <begin position="421"/>
        <end position="502"/>
    </location>
</feature>
<evidence type="ECO:0000313" key="3">
    <source>
        <dbReference type="Proteomes" id="UP000224634"/>
    </source>
</evidence>
<dbReference type="STRING" id="1447883.A0A2B7YIY8"/>
<feature type="compositionally biased region" description="Low complexity" evidence="1">
    <location>
        <begin position="149"/>
        <end position="162"/>
    </location>
</feature>
<dbReference type="InterPro" id="IPR007902">
    <property type="entry name" value="Chl4/mis15/CENP-N"/>
</dbReference>
<dbReference type="EMBL" id="PDNA01000038">
    <property type="protein sequence ID" value="PGH20828.1"/>
    <property type="molecule type" value="Genomic_DNA"/>
</dbReference>
<proteinExistence type="predicted"/>
<gene>
    <name evidence="2" type="ORF">AJ80_03455</name>
</gene>
<evidence type="ECO:0000313" key="2">
    <source>
        <dbReference type="EMBL" id="PGH20828.1"/>
    </source>
</evidence>
<feature type="compositionally biased region" description="Polar residues" evidence="1">
    <location>
        <begin position="421"/>
        <end position="453"/>
    </location>
</feature>